<keyword evidence="2" id="KW-0812">Transmembrane</keyword>
<feature type="transmembrane region" description="Helical" evidence="2">
    <location>
        <begin position="54"/>
        <end position="76"/>
    </location>
</feature>
<sequence>MQISDWVSEPQHVGEQEVYDARRSGSPPLPADNDNDGSPIFPSSSRTRFNSVSLVGYAVAAILSIVLTAYFCFFSSPSLKLSGPVSRQLADGKDEEKCRQLFSGEESISDSGPEESPLERVDAGVQGTTTGRKRLMSTDEGEDQAKKSRTEGPEKQNAAATAESEPSELEDRHTQTGGADGTEEGEWLDSLLMDTGELLTAPTLSIDQWFLDHILQQQSGTSSGRDVATPSGGVESGPGQDGSPNEDTASEGPLASGSGIPCAIGSKLSSSERVTGAPEPLQFLSDQPRGASSQEHPGGASHSLQEEDYFPSEPSTSSVALSENTDEAAVESAILQAPIRRTTQQSDPGSRGEEGHSSPRELRLDDHPFYRLPRISGSVLVVPFCWSRAVVYTPRKSPVTLLVQAYSLLTKRSLNSDEVQSLIFISEQLVRNIMSLPLTETRELPSWWILIPVARRFLLVDCLWSICEAVGGPMKQPTWWAKMMRKALEIAIPKQSVKKSKVERDKLVRDLLSALQEFARGRRPPAAQIIELKRRIFCRPESPNYFKKREWDPWREDDRNFPTK</sequence>
<feature type="compositionally biased region" description="Polar residues" evidence="1">
    <location>
        <begin position="313"/>
        <end position="323"/>
    </location>
</feature>
<dbReference type="AlphaFoldDB" id="U6KTM9"/>
<dbReference type="VEuPathDB" id="ToxoDB:ETH_00014765"/>
<feature type="region of interest" description="Disordered" evidence="1">
    <location>
        <begin position="220"/>
        <end position="363"/>
    </location>
</feature>
<dbReference type="Proteomes" id="UP000030747">
    <property type="component" value="Unassembled WGS sequence"/>
</dbReference>
<evidence type="ECO:0000256" key="2">
    <source>
        <dbReference type="SAM" id="Phobius"/>
    </source>
</evidence>
<evidence type="ECO:0000256" key="1">
    <source>
        <dbReference type="SAM" id="MobiDB-lite"/>
    </source>
</evidence>
<keyword evidence="2" id="KW-0472">Membrane</keyword>
<evidence type="ECO:0000313" key="3">
    <source>
        <dbReference type="EMBL" id="CDJ41326.1"/>
    </source>
</evidence>
<keyword evidence="4" id="KW-1185">Reference proteome</keyword>
<dbReference type="GeneID" id="25252110"/>
<dbReference type="EMBL" id="HG675595">
    <property type="protein sequence ID" value="CDJ41326.1"/>
    <property type="molecule type" value="Genomic_DNA"/>
</dbReference>
<accession>U6KTM9</accession>
<keyword evidence="2" id="KW-1133">Transmembrane helix</keyword>
<name>U6KTM9_EIMTE</name>
<reference evidence="3" key="2">
    <citation type="submission" date="2013-10" db="EMBL/GenBank/DDBJ databases">
        <authorList>
            <person name="Aslett M."/>
        </authorList>
    </citation>
    <scope>NUCLEOTIDE SEQUENCE [LARGE SCALE GENOMIC DNA]</scope>
    <source>
        <strain evidence="3">Houghton</strain>
    </source>
</reference>
<feature type="compositionally biased region" description="Basic and acidic residues" evidence="1">
    <location>
        <begin position="350"/>
        <end position="363"/>
    </location>
</feature>
<evidence type="ECO:0000313" key="4">
    <source>
        <dbReference type="Proteomes" id="UP000030747"/>
    </source>
</evidence>
<dbReference type="RefSeq" id="XP_013232076.1">
    <property type="nucleotide sequence ID" value="XM_013376622.1"/>
</dbReference>
<organism evidence="3 4">
    <name type="scientific">Eimeria tenella</name>
    <name type="common">Coccidian parasite</name>
    <dbReference type="NCBI Taxonomy" id="5802"/>
    <lineage>
        <taxon>Eukaryota</taxon>
        <taxon>Sar</taxon>
        <taxon>Alveolata</taxon>
        <taxon>Apicomplexa</taxon>
        <taxon>Conoidasida</taxon>
        <taxon>Coccidia</taxon>
        <taxon>Eucoccidiorida</taxon>
        <taxon>Eimeriorina</taxon>
        <taxon>Eimeriidae</taxon>
        <taxon>Eimeria</taxon>
    </lineage>
</organism>
<proteinExistence type="predicted"/>
<dbReference type="OMA" id="DEWRNDG"/>
<feature type="region of interest" description="Disordered" evidence="1">
    <location>
        <begin position="103"/>
        <end position="184"/>
    </location>
</feature>
<reference evidence="3" key="1">
    <citation type="submission" date="2013-10" db="EMBL/GenBank/DDBJ databases">
        <title>Genomic analysis of the causative agents of coccidiosis in chickens.</title>
        <authorList>
            <person name="Reid A.J."/>
            <person name="Blake D."/>
            <person name="Billington K."/>
            <person name="Browne H."/>
            <person name="Dunn M."/>
            <person name="Hung S."/>
            <person name="Kawahara F."/>
            <person name="Miranda-Saavedra D."/>
            <person name="Mourier T."/>
            <person name="Nagra H."/>
            <person name="Otto T.D."/>
            <person name="Rawlings N."/>
            <person name="Sanchez A."/>
            <person name="Sanders M."/>
            <person name="Subramaniam C."/>
            <person name="Tay Y."/>
            <person name="Dear P."/>
            <person name="Doerig C."/>
            <person name="Gruber A."/>
            <person name="Parkinson J."/>
            <person name="Shirley M."/>
            <person name="Wan K.L."/>
            <person name="Berriman M."/>
            <person name="Tomley F."/>
            <person name="Pain A."/>
        </authorList>
    </citation>
    <scope>NUCLEOTIDE SEQUENCE [LARGE SCALE GENOMIC DNA]</scope>
    <source>
        <strain evidence="3">Houghton</strain>
    </source>
</reference>
<protein>
    <recommendedName>
        <fullName evidence="5">Transmembrane protein</fullName>
    </recommendedName>
</protein>
<feature type="region of interest" description="Disordered" evidence="1">
    <location>
        <begin position="1"/>
        <end position="42"/>
    </location>
</feature>
<feature type="compositionally biased region" description="Basic and acidic residues" evidence="1">
    <location>
        <begin position="12"/>
        <end position="23"/>
    </location>
</feature>
<dbReference type="VEuPathDB" id="ToxoDB:ETH2_0713300"/>
<dbReference type="OrthoDB" id="348464at2759"/>
<gene>
    <name evidence="3" type="ORF">ETH_00014765</name>
</gene>
<feature type="compositionally biased region" description="Basic and acidic residues" evidence="1">
    <location>
        <begin position="143"/>
        <end position="154"/>
    </location>
</feature>
<evidence type="ECO:0008006" key="5">
    <source>
        <dbReference type="Google" id="ProtNLM"/>
    </source>
</evidence>